<comment type="similarity">
    <text evidence="2 9">Belongs to the CN hydrolase family. Apolipoprotein N-acyltransferase subfamily.</text>
</comment>
<dbReference type="PANTHER" id="PTHR38686">
    <property type="entry name" value="APOLIPOPROTEIN N-ACYLTRANSFERASE"/>
    <property type="match status" value="1"/>
</dbReference>
<proteinExistence type="inferred from homology"/>
<dbReference type="Pfam" id="PF00795">
    <property type="entry name" value="CN_hydrolase"/>
    <property type="match status" value="1"/>
</dbReference>
<feature type="transmembrane region" description="Helical" evidence="9">
    <location>
        <begin position="44"/>
        <end position="64"/>
    </location>
</feature>
<dbReference type="AlphaFoldDB" id="A0A6I4U4P1"/>
<evidence type="ECO:0000256" key="3">
    <source>
        <dbReference type="ARBA" id="ARBA00022475"/>
    </source>
</evidence>
<comment type="caution">
    <text evidence="11">The sequence shown here is derived from an EMBL/GenBank/DDBJ whole genome shotgun (WGS) entry which is preliminary data.</text>
</comment>
<evidence type="ECO:0000256" key="1">
    <source>
        <dbReference type="ARBA" id="ARBA00004651"/>
    </source>
</evidence>
<organism evidence="11 12">
    <name type="scientific">Alteriqipengyuania halimionae</name>
    <dbReference type="NCBI Taxonomy" id="1926630"/>
    <lineage>
        <taxon>Bacteria</taxon>
        <taxon>Pseudomonadati</taxon>
        <taxon>Pseudomonadota</taxon>
        <taxon>Alphaproteobacteria</taxon>
        <taxon>Sphingomonadales</taxon>
        <taxon>Erythrobacteraceae</taxon>
        <taxon>Alteriqipengyuania</taxon>
    </lineage>
</organism>
<dbReference type="HAMAP" id="MF_01148">
    <property type="entry name" value="Lnt"/>
    <property type="match status" value="1"/>
</dbReference>
<sequence>MGSLQQRARTGAGRLAGLPAAYPRLASLASGALAALGFQPYGLWPLALVGLAIFVAVVSAAPTWRSALARGWCFGWSHFALGNSWIAIAFTYQGNMPTWLGVVAVLLLAVYLAVFPALAALGGWWLAGKRRRAWPMVPALAGSWIVAEWIRSWAFSGYAWNPLAMIALGPFDRPGLAGLSSFTGTYALSGVVLALGGCWWLATRKADRRLAMVMLAVVPIVVLVWAFPAPEQHEGTLRYTLVQPDIRQEVLNERAFFEENFAKTASLSLPENMEPRLVLWPESGIMDFLREGYPYRFYLRFNYLADPLASKRRIARVIGGNSMLLSGTQDLEIDDGTLVGARNSVTALDGSGQIRASYDKSHLVPYGEYLPMRPVLEPLGLSRLVPGAVDFFPGPGPRTLDLGQYGRAGVQVCYEIVFSGEVVDRSDRPDYIFNPSNDGWFGPTGPPQHLAQARMRAIEEGLPVLRSTTTGVSAVIDAHGIVRKSIPRHRAARLDGLVPPAGAPTWFARLGNWLALGWALVFCVIALVASRRGRV</sequence>
<feature type="transmembrane region" description="Helical" evidence="9">
    <location>
        <begin position="98"/>
        <end position="127"/>
    </location>
</feature>
<dbReference type="CDD" id="cd07571">
    <property type="entry name" value="ALP_N-acyl_transferase"/>
    <property type="match status" value="1"/>
</dbReference>
<dbReference type="PANTHER" id="PTHR38686:SF1">
    <property type="entry name" value="APOLIPOPROTEIN N-ACYLTRANSFERASE"/>
    <property type="match status" value="1"/>
</dbReference>
<keyword evidence="11" id="KW-0449">Lipoprotein</keyword>
<keyword evidence="12" id="KW-1185">Reference proteome</keyword>
<dbReference type="UniPathway" id="UPA00666"/>
<keyword evidence="3 9" id="KW-1003">Cell membrane</keyword>
<dbReference type="NCBIfam" id="TIGR00546">
    <property type="entry name" value="lnt"/>
    <property type="match status" value="1"/>
</dbReference>
<feature type="transmembrane region" description="Helical" evidence="9">
    <location>
        <begin position="180"/>
        <end position="202"/>
    </location>
</feature>
<feature type="transmembrane region" description="Helical" evidence="9">
    <location>
        <begin position="71"/>
        <end position="92"/>
    </location>
</feature>
<protein>
    <recommendedName>
        <fullName evidence="9">Apolipoprotein N-acyltransferase</fullName>
        <shortName evidence="9">ALP N-acyltransferase</shortName>
        <ecNumber evidence="9">2.3.1.269</ecNumber>
    </recommendedName>
</protein>
<gene>
    <name evidence="9 11" type="primary">lnt</name>
    <name evidence="11" type="ORF">GRI68_12900</name>
</gene>
<dbReference type="Proteomes" id="UP000429229">
    <property type="component" value="Unassembled WGS sequence"/>
</dbReference>
<feature type="domain" description="CN hydrolase" evidence="10">
    <location>
        <begin position="237"/>
        <end position="500"/>
    </location>
</feature>
<feature type="transmembrane region" description="Helical" evidence="9">
    <location>
        <begin position="209"/>
        <end position="228"/>
    </location>
</feature>
<dbReference type="OrthoDB" id="9804277at2"/>
<dbReference type="EMBL" id="WTYR01000001">
    <property type="protein sequence ID" value="MXP11079.1"/>
    <property type="molecule type" value="Genomic_DNA"/>
</dbReference>
<dbReference type="PROSITE" id="PS50263">
    <property type="entry name" value="CN_HYDROLASE"/>
    <property type="match status" value="1"/>
</dbReference>
<evidence type="ECO:0000259" key="10">
    <source>
        <dbReference type="PROSITE" id="PS50263"/>
    </source>
</evidence>
<evidence type="ECO:0000256" key="5">
    <source>
        <dbReference type="ARBA" id="ARBA00022692"/>
    </source>
</evidence>
<evidence type="ECO:0000313" key="12">
    <source>
        <dbReference type="Proteomes" id="UP000429229"/>
    </source>
</evidence>
<evidence type="ECO:0000256" key="2">
    <source>
        <dbReference type="ARBA" id="ARBA00010065"/>
    </source>
</evidence>
<comment type="subcellular location">
    <subcellularLocation>
        <location evidence="1 9">Cell membrane</location>
        <topology evidence="1 9">Multi-pass membrane protein</topology>
    </subcellularLocation>
</comment>
<keyword evidence="7 9" id="KW-0472">Membrane</keyword>
<evidence type="ECO:0000256" key="7">
    <source>
        <dbReference type="ARBA" id="ARBA00023136"/>
    </source>
</evidence>
<dbReference type="SUPFAM" id="SSF56317">
    <property type="entry name" value="Carbon-nitrogen hydrolase"/>
    <property type="match status" value="1"/>
</dbReference>
<name>A0A6I4U4P1_9SPHN</name>
<comment type="function">
    <text evidence="9">Catalyzes the phospholipid dependent N-acylation of the N-terminal cysteine of apolipoprotein, the last step in lipoprotein maturation.</text>
</comment>
<evidence type="ECO:0000256" key="6">
    <source>
        <dbReference type="ARBA" id="ARBA00022989"/>
    </source>
</evidence>
<dbReference type="InterPro" id="IPR036526">
    <property type="entry name" value="C-N_Hydrolase_sf"/>
</dbReference>
<dbReference type="RefSeq" id="WP_160617645.1">
    <property type="nucleotide sequence ID" value="NZ_WTYR01000001.1"/>
</dbReference>
<dbReference type="GO" id="GO:0005886">
    <property type="term" value="C:plasma membrane"/>
    <property type="evidence" value="ECO:0007669"/>
    <property type="project" value="UniProtKB-SubCell"/>
</dbReference>
<evidence type="ECO:0000256" key="8">
    <source>
        <dbReference type="ARBA" id="ARBA00023315"/>
    </source>
</evidence>
<accession>A0A6I4U4P1</accession>
<evidence type="ECO:0000256" key="4">
    <source>
        <dbReference type="ARBA" id="ARBA00022679"/>
    </source>
</evidence>
<reference evidence="11 12" key="1">
    <citation type="submission" date="2019-12" db="EMBL/GenBank/DDBJ databases">
        <title>Genomic-based taxomic classification of the family Erythrobacteraceae.</title>
        <authorList>
            <person name="Xu L."/>
        </authorList>
    </citation>
    <scope>NUCLEOTIDE SEQUENCE [LARGE SCALE GENOMIC DNA]</scope>
    <source>
        <strain evidence="11 12">LMG 29519</strain>
    </source>
</reference>
<feature type="transmembrane region" description="Helical" evidence="9">
    <location>
        <begin position="510"/>
        <end position="529"/>
    </location>
</feature>
<dbReference type="Pfam" id="PF20154">
    <property type="entry name" value="LNT_N"/>
    <property type="match status" value="1"/>
</dbReference>
<evidence type="ECO:0000256" key="9">
    <source>
        <dbReference type="HAMAP-Rule" id="MF_01148"/>
    </source>
</evidence>
<dbReference type="GO" id="GO:0016410">
    <property type="term" value="F:N-acyltransferase activity"/>
    <property type="evidence" value="ECO:0007669"/>
    <property type="project" value="UniProtKB-UniRule"/>
</dbReference>
<dbReference type="InterPro" id="IPR045378">
    <property type="entry name" value="LNT_N"/>
</dbReference>
<keyword evidence="8 9" id="KW-0012">Acyltransferase</keyword>
<dbReference type="InterPro" id="IPR003010">
    <property type="entry name" value="C-N_Hydrolase"/>
</dbReference>
<evidence type="ECO:0000313" key="11">
    <source>
        <dbReference type="EMBL" id="MXP11079.1"/>
    </source>
</evidence>
<keyword evidence="5 9" id="KW-0812">Transmembrane</keyword>
<dbReference type="EC" id="2.3.1.269" evidence="9"/>
<comment type="catalytic activity">
    <reaction evidence="9">
        <text>N-terminal S-1,2-diacyl-sn-glyceryl-L-cysteinyl-[lipoprotein] + a glycerophospholipid = N-acyl-S-1,2-diacyl-sn-glyceryl-L-cysteinyl-[lipoprotein] + a 2-acyl-sn-glycero-3-phospholipid + H(+)</text>
        <dbReference type="Rhea" id="RHEA:48228"/>
        <dbReference type="Rhea" id="RHEA-COMP:14681"/>
        <dbReference type="Rhea" id="RHEA-COMP:14684"/>
        <dbReference type="ChEBI" id="CHEBI:15378"/>
        <dbReference type="ChEBI" id="CHEBI:136912"/>
        <dbReference type="ChEBI" id="CHEBI:140656"/>
        <dbReference type="ChEBI" id="CHEBI:140657"/>
        <dbReference type="ChEBI" id="CHEBI:140660"/>
        <dbReference type="EC" id="2.3.1.269"/>
    </reaction>
</comment>
<comment type="pathway">
    <text evidence="9">Protein modification; lipoprotein biosynthesis (N-acyl transfer).</text>
</comment>
<keyword evidence="6 9" id="KW-1133">Transmembrane helix</keyword>
<keyword evidence="4 9" id="KW-0808">Transferase</keyword>
<dbReference type="InterPro" id="IPR004563">
    <property type="entry name" value="Apolipo_AcylTrfase"/>
</dbReference>
<dbReference type="GO" id="GO:0042158">
    <property type="term" value="P:lipoprotein biosynthetic process"/>
    <property type="evidence" value="ECO:0007669"/>
    <property type="project" value="UniProtKB-UniRule"/>
</dbReference>
<dbReference type="Gene3D" id="3.60.110.10">
    <property type="entry name" value="Carbon-nitrogen hydrolase"/>
    <property type="match status" value="1"/>
</dbReference>
<feature type="transmembrane region" description="Helical" evidence="9">
    <location>
        <begin position="139"/>
        <end position="160"/>
    </location>
</feature>